<evidence type="ECO:0000256" key="1">
    <source>
        <dbReference type="ARBA" id="ARBA00022729"/>
    </source>
</evidence>
<dbReference type="AlphaFoldDB" id="A0A9X1B8F2"/>
<dbReference type="RefSeq" id="WP_242467445.1">
    <property type="nucleotide sequence ID" value="NZ_NRSD01000004.1"/>
</dbReference>
<dbReference type="InterPro" id="IPR036280">
    <property type="entry name" value="Multihaem_cyt_sf"/>
</dbReference>
<comment type="caution">
    <text evidence="4">The sequence shown here is derived from an EMBL/GenBank/DDBJ whole genome shotgun (WGS) entry which is preliminary data.</text>
</comment>
<name>A0A9X1B8F2_9GAMM</name>
<dbReference type="PANTHER" id="PTHR35038">
    <property type="entry name" value="DISSIMILATORY SULFITE REDUCTASE SIRA"/>
    <property type="match status" value="1"/>
</dbReference>
<keyword evidence="2" id="KW-0472">Membrane</keyword>
<reference evidence="4 5" key="1">
    <citation type="journal article" date="2020" name="Microorganisms">
        <title>Osmotic Adaptation and Compatible Solute Biosynthesis of Phototrophic Bacteria as Revealed from Genome Analyses.</title>
        <authorList>
            <person name="Imhoff J.F."/>
            <person name="Rahn T."/>
            <person name="Kunzel S."/>
            <person name="Keller A."/>
            <person name="Neulinger S.C."/>
        </authorList>
    </citation>
    <scope>NUCLEOTIDE SEQUENCE [LARGE SCALE GENOMIC DNA]</scope>
    <source>
        <strain evidence="4 5">DSM 21303</strain>
    </source>
</reference>
<protein>
    <submittedName>
        <fullName evidence="4">Nitrate reductase</fullName>
    </submittedName>
</protein>
<dbReference type="Gene3D" id="1.10.1130.10">
    <property type="entry name" value="Flavocytochrome C3, Chain A"/>
    <property type="match status" value="2"/>
</dbReference>
<sequence length="285" mass="32111">MATTDPELERIAAEQHNCLRCHAMPTLAYRSPTDGEIVDLSIDRNALAHSAHAELSCVECHHRSYTRYPHPRRAAPRDFDCLGCHRDDADPRFAWDHIETEFAHSVHARSEAPNAEGFSCQSCHHPHRFRTTQIGDPLTWIVQEHNQVCLSCHTQLISAASASHDWLPNRAAHWDAVRCVDCHTPADDHANHRILAAEDSPRDCVGCHSADARLLARLYHFRSEEDIARTGLIAKAIYNESYVVGMSRSPLLDRLSLAILVLVVLMLTAHGVGRYLVHREHKRSS</sequence>
<accession>A0A9X1B8F2</accession>
<keyword evidence="5" id="KW-1185">Reference proteome</keyword>
<feature type="domain" description="Doubled CXXCH motif" evidence="3">
    <location>
        <begin position="112"/>
        <end position="155"/>
    </location>
</feature>
<dbReference type="Pfam" id="PF09699">
    <property type="entry name" value="Paired_CXXCH_1"/>
    <property type="match status" value="1"/>
</dbReference>
<dbReference type="InterPro" id="IPR051829">
    <property type="entry name" value="Multiheme_Cytochr_ET"/>
</dbReference>
<organism evidence="4 5">
    <name type="scientific">Thiocapsa imhoffii</name>
    <dbReference type="NCBI Taxonomy" id="382777"/>
    <lineage>
        <taxon>Bacteria</taxon>
        <taxon>Pseudomonadati</taxon>
        <taxon>Pseudomonadota</taxon>
        <taxon>Gammaproteobacteria</taxon>
        <taxon>Chromatiales</taxon>
        <taxon>Chromatiaceae</taxon>
        <taxon>Thiocapsa</taxon>
    </lineage>
</organism>
<dbReference type="EMBL" id="NRSD01000004">
    <property type="protein sequence ID" value="MBK1644193.1"/>
    <property type="molecule type" value="Genomic_DNA"/>
</dbReference>
<gene>
    <name evidence="4" type="ORF">CKO25_05895</name>
</gene>
<evidence type="ECO:0000313" key="4">
    <source>
        <dbReference type="EMBL" id="MBK1644193.1"/>
    </source>
</evidence>
<keyword evidence="2" id="KW-0812">Transmembrane</keyword>
<dbReference type="InterPro" id="IPR010177">
    <property type="entry name" value="Paired_CXXCH_1"/>
</dbReference>
<evidence type="ECO:0000256" key="2">
    <source>
        <dbReference type="SAM" id="Phobius"/>
    </source>
</evidence>
<feature type="transmembrane region" description="Helical" evidence="2">
    <location>
        <begin position="255"/>
        <end position="277"/>
    </location>
</feature>
<keyword evidence="2" id="KW-1133">Transmembrane helix</keyword>
<dbReference type="SUPFAM" id="SSF48695">
    <property type="entry name" value="Multiheme cytochromes"/>
    <property type="match status" value="1"/>
</dbReference>
<dbReference type="PANTHER" id="PTHR35038:SF8">
    <property type="entry name" value="C-TYPE POLYHEME CYTOCHROME OMCC"/>
    <property type="match status" value="1"/>
</dbReference>
<dbReference type="Proteomes" id="UP001138802">
    <property type="component" value="Unassembled WGS sequence"/>
</dbReference>
<evidence type="ECO:0000313" key="5">
    <source>
        <dbReference type="Proteomes" id="UP001138802"/>
    </source>
</evidence>
<evidence type="ECO:0000259" key="3">
    <source>
        <dbReference type="Pfam" id="PF09699"/>
    </source>
</evidence>
<keyword evidence="1" id="KW-0732">Signal</keyword>
<proteinExistence type="predicted"/>